<evidence type="ECO:0000313" key="7">
    <source>
        <dbReference type="EMBL" id="QPB15049.1"/>
    </source>
</evidence>
<dbReference type="PANTHER" id="PTHR13691">
    <property type="entry name" value="RIBOSOMAL PROTEIN L2"/>
    <property type="match status" value="1"/>
</dbReference>
<dbReference type="InterPro" id="IPR005880">
    <property type="entry name" value="Ribosomal_uL2_bac/org-type"/>
</dbReference>
<reference evidence="7" key="2">
    <citation type="submission" date="2020-08" db="EMBL/GenBank/DDBJ databases">
        <authorList>
            <person name="Russell S.R."/>
            <person name="Jackson C."/>
            <person name="Reyes-Prieto A."/>
        </authorList>
    </citation>
    <scope>NUCLEOTIDE SEQUENCE</scope>
    <source>
        <strain evidence="7">NIES-764</strain>
    </source>
</reference>
<proteinExistence type="inferred from homology"/>
<evidence type="ECO:0000259" key="6">
    <source>
        <dbReference type="SMART" id="SM01383"/>
    </source>
</evidence>
<dbReference type="RefSeq" id="YP_010041748.1">
    <property type="nucleotide sequence ID" value="NC_054208.1"/>
</dbReference>
<dbReference type="Pfam" id="PF03947">
    <property type="entry name" value="Ribosomal_L2_C"/>
    <property type="match status" value="1"/>
</dbReference>
<evidence type="ECO:0000256" key="4">
    <source>
        <dbReference type="SAM" id="MobiDB-lite"/>
    </source>
</evidence>
<dbReference type="InterPro" id="IPR022671">
    <property type="entry name" value="Ribosomal_uL2_CS"/>
</dbReference>
<reference evidence="7" key="1">
    <citation type="journal article" date="2020" name="J. Eukaryot. Microbiol.">
        <title>High Sequence Divergence but Limited Architectural Rearrangements in Organelle Genomes of Cyanophora (Glaucophyta) Species.</title>
        <authorList>
            <person name="Russell S."/>
            <person name="Jackson C."/>
            <person name="Reyes-Prieto A."/>
        </authorList>
    </citation>
    <scope>NUCLEOTIDE SEQUENCE</scope>
    <source>
        <strain evidence="7">NIES-764</strain>
    </source>
</reference>
<feature type="domain" description="Large ribosomal subunit protein uL2 RNA-binding" evidence="6">
    <location>
        <begin position="44"/>
        <end position="119"/>
    </location>
</feature>
<dbReference type="SUPFAM" id="SSF50104">
    <property type="entry name" value="Translation proteins SH3-like domain"/>
    <property type="match status" value="1"/>
</dbReference>
<geneLocation type="mitochondrion" evidence="7"/>
<dbReference type="FunFam" id="4.10.950.10:FF:000001">
    <property type="entry name" value="50S ribosomal protein L2"/>
    <property type="match status" value="1"/>
</dbReference>
<gene>
    <name evidence="7" type="primary">rpl2</name>
</gene>
<dbReference type="InterPro" id="IPR022666">
    <property type="entry name" value="Ribosomal_uL2_RNA-bd_dom"/>
</dbReference>
<evidence type="ECO:0000259" key="5">
    <source>
        <dbReference type="SMART" id="SM01382"/>
    </source>
</evidence>
<organism evidence="7">
    <name type="scientific">Cyanophora sudae</name>
    <dbReference type="NCBI Taxonomy" id="1522369"/>
    <lineage>
        <taxon>Eukaryota</taxon>
        <taxon>Glaucocystophyceae</taxon>
        <taxon>Cyanophorales</taxon>
        <taxon>Cyanophoraceae</taxon>
        <taxon>Cyanophora</taxon>
    </lineage>
</organism>
<dbReference type="EMBL" id="MT919637">
    <property type="protein sequence ID" value="QPB15049.1"/>
    <property type="molecule type" value="Genomic_DNA"/>
</dbReference>
<dbReference type="GO" id="GO:0003723">
    <property type="term" value="F:RNA binding"/>
    <property type="evidence" value="ECO:0007669"/>
    <property type="project" value="InterPro"/>
</dbReference>
<evidence type="ECO:0000256" key="3">
    <source>
        <dbReference type="ARBA" id="ARBA00023274"/>
    </source>
</evidence>
<dbReference type="InterPro" id="IPR002171">
    <property type="entry name" value="Ribosomal_uL2"/>
</dbReference>
<dbReference type="Pfam" id="PF00181">
    <property type="entry name" value="Ribosomal_L2_N"/>
    <property type="match status" value="1"/>
</dbReference>
<feature type="domain" description="Large ribosomal subunit protein uL2 C-terminal" evidence="5">
    <location>
        <begin position="130"/>
        <end position="271"/>
    </location>
</feature>
<keyword evidence="7" id="KW-0496">Mitochondrion</keyword>
<protein>
    <submittedName>
        <fullName evidence="7">Ribosomal protein L2</fullName>
    </submittedName>
</protein>
<dbReference type="GO" id="GO:0032543">
    <property type="term" value="P:mitochondrial translation"/>
    <property type="evidence" value="ECO:0007669"/>
    <property type="project" value="TreeGrafter"/>
</dbReference>
<dbReference type="GO" id="GO:0016740">
    <property type="term" value="F:transferase activity"/>
    <property type="evidence" value="ECO:0007669"/>
    <property type="project" value="InterPro"/>
</dbReference>
<feature type="region of interest" description="Disordered" evidence="4">
    <location>
        <begin position="244"/>
        <end position="270"/>
    </location>
</feature>
<dbReference type="GeneID" id="63648353"/>
<sequence length="293" mass="32923">MICIQKAPVTPSLRFFLQTKRVKKNKNCIPKQLFSQKLGINKGGRNNSGKIIIRHRGGGHKKNYYITDYKRHFNQMYLVKALNYDPNKSAFIGTLYNYNGFISNIIATSKLKVGDILINSSCLTEYNTFLNGGNTYNLLNISTGTIVNNIELKLKHGGQLIRAAGAYAQIMAHNKTLNFKFKNYINNLKNEKYSAIRLPSGEIRLVSSYCKATIGGLSNQDHKLEKIGKAGRSRWLNKRPSVRGIAMNPVDHPHGGRTNGGRPSVTPYGRFTKGQPTAKFTNKKKAFILKKKK</sequence>
<dbReference type="Gene3D" id="2.40.50.140">
    <property type="entry name" value="Nucleic acid-binding proteins"/>
    <property type="match status" value="1"/>
</dbReference>
<dbReference type="SMART" id="SM01382">
    <property type="entry name" value="Ribosomal_L2_C"/>
    <property type="match status" value="1"/>
</dbReference>
<evidence type="ECO:0000256" key="1">
    <source>
        <dbReference type="ARBA" id="ARBA00005636"/>
    </source>
</evidence>
<dbReference type="InterPro" id="IPR008991">
    <property type="entry name" value="Translation_prot_SH3-like_sf"/>
</dbReference>
<dbReference type="GO" id="GO:0005762">
    <property type="term" value="C:mitochondrial large ribosomal subunit"/>
    <property type="evidence" value="ECO:0007669"/>
    <property type="project" value="TreeGrafter"/>
</dbReference>
<dbReference type="InterPro" id="IPR014722">
    <property type="entry name" value="Rib_uL2_dom2"/>
</dbReference>
<dbReference type="GO" id="GO:0003735">
    <property type="term" value="F:structural constituent of ribosome"/>
    <property type="evidence" value="ECO:0007669"/>
    <property type="project" value="InterPro"/>
</dbReference>
<dbReference type="SUPFAM" id="SSF50249">
    <property type="entry name" value="Nucleic acid-binding proteins"/>
    <property type="match status" value="1"/>
</dbReference>
<dbReference type="PIRSF" id="PIRSF002158">
    <property type="entry name" value="Ribosomal_L2"/>
    <property type="match status" value="1"/>
</dbReference>
<dbReference type="SMART" id="SM01383">
    <property type="entry name" value="Ribosomal_L2"/>
    <property type="match status" value="1"/>
</dbReference>
<dbReference type="AlphaFoldDB" id="A0A873WV89"/>
<dbReference type="Gene3D" id="4.10.950.10">
    <property type="entry name" value="Ribosomal protein L2, domain 3"/>
    <property type="match status" value="1"/>
</dbReference>
<keyword evidence="3" id="KW-0687">Ribonucleoprotein</keyword>
<dbReference type="InterPro" id="IPR012340">
    <property type="entry name" value="NA-bd_OB-fold"/>
</dbReference>
<evidence type="ECO:0000256" key="2">
    <source>
        <dbReference type="ARBA" id="ARBA00022980"/>
    </source>
</evidence>
<comment type="similarity">
    <text evidence="1">Belongs to the universal ribosomal protein uL2 family.</text>
</comment>
<keyword evidence="2 7" id="KW-0689">Ribosomal protein</keyword>
<accession>A0A873WV89</accession>
<dbReference type="InterPro" id="IPR014726">
    <property type="entry name" value="Ribosomal_uL2_dom3"/>
</dbReference>
<dbReference type="PROSITE" id="PS00467">
    <property type="entry name" value="RIBOSOMAL_L2"/>
    <property type="match status" value="1"/>
</dbReference>
<dbReference type="PANTHER" id="PTHR13691:SF5">
    <property type="entry name" value="LARGE RIBOSOMAL SUBUNIT PROTEIN UL2M"/>
    <property type="match status" value="1"/>
</dbReference>
<name>A0A873WV89_9EUKA</name>
<dbReference type="InterPro" id="IPR022669">
    <property type="entry name" value="Ribosomal_uL2_C"/>
</dbReference>
<dbReference type="NCBIfam" id="TIGR01171">
    <property type="entry name" value="rplB_bact"/>
    <property type="match status" value="1"/>
</dbReference>
<dbReference type="Gene3D" id="2.30.30.30">
    <property type="match status" value="1"/>
</dbReference>